<sequence>MPVIVVANPKGGVGKSTLSTNLAGYFANRGHAVLLGDIDRQQSARAWLNIRPSAAPAIATWEVSEDHIAKPPKGTSHVVLDTPAGLHGWRLNDALKLADKVLVPLQPSIFDILATQDFLRRLAEEKAVRQGEIDVGIVGMRVDARTRSAEQLHRFIEGLNLPVLGYLRDTQNYVQLAAHGLTLWDIAVSRVQRDLDQWQPILDWVDKAPVKLDH</sequence>
<dbReference type="Proteomes" id="UP001629246">
    <property type="component" value="Unassembled WGS sequence"/>
</dbReference>
<dbReference type="RefSeq" id="WP_408159771.1">
    <property type="nucleotide sequence ID" value="NZ_JAQQFM010000009.1"/>
</dbReference>
<dbReference type="Gene3D" id="3.40.50.300">
    <property type="entry name" value="P-loop containing nucleotide triphosphate hydrolases"/>
    <property type="match status" value="1"/>
</dbReference>
<dbReference type="CDD" id="cd02042">
    <property type="entry name" value="ParAB_family"/>
    <property type="match status" value="1"/>
</dbReference>
<gene>
    <name evidence="2" type="ORF">PQR62_19920</name>
</gene>
<keyword evidence="3" id="KW-1185">Reference proteome</keyword>
<dbReference type="InterPro" id="IPR050678">
    <property type="entry name" value="DNA_Partitioning_ATPase"/>
</dbReference>
<organism evidence="2 3">
    <name type="scientific">Herbaspirillum lusitanum</name>
    <dbReference type="NCBI Taxonomy" id="213312"/>
    <lineage>
        <taxon>Bacteria</taxon>
        <taxon>Pseudomonadati</taxon>
        <taxon>Pseudomonadota</taxon>
        <taxon>Betaproteobacteria</taxon>
        <taxon>Burkholderiales</taxon>
        <taxon>Oxalobacteraceae</taxon>
        <taxon>Herbaspirillum</taxon>
    </lineage>
</organism>
<dbReference type="InterPro" id="IPR027417">
    <property type="entry name" value="P-loop_NTPase"/>
</dbReference>
<dbReference type="PANTHER" id="PTHR13696:SF96">
    <property type="entry name" value="COBQ_COBB_MIND_PARA NUCLEOTIDE BINDING DOMAIN-CONTAINING PROTEIN"/>
    <property type="match status" value="1"/>
</dbReference>
<dbReference type="EMBL" id="JAQQFM010000009">
    <property type="protein sequence ID" value="MFL9926553.1"/>
    <property type="molecule type" value="Genomic_DNA"/>
</dbReference>
<feature type="domain" description="CobQ/CobB/MinD/ParA nucleotide binding" evidence="1">
    <location>
        <begin position="4"/>
        <end position="182"/>
    </location>
</feature>
<dbReference type="PANTHER" id="PTHR13696">
    <property type="entry name" value="P-LOOP CONTAINING NUCLEOSIDE TRIPHOSPHATE HYDROLASE"/>
    <property type="match status" value="1"/>
</dbReference>
<proteinExistence type="predicted"/>
<comment type="caution">
    <text evidence="2">The sequence shown here is derived from an EMBL/GenBank/DDBJ whole genome shotgun (WGS) entry which is preliminary data.</text>
</comment>
<dbReference type="SUPFAM" id="SSF52540">
    <property type="entry name" value="P-loop containing nucleoside triphosphate hydrolases"/>
    <property type="match status" value="1"/>
</dbReference>
<accession>A0ABW9ACB6</accession>
<evidence type="ECO:0000313" key="3">
    <source>
        <dbReference type="Proteomes" id="UP001629246"/>
    </source>
</evidence>
<reference evidence="2 3" key="1">
    <citation type="journal article" date="2024" name="Chem. Sci.">
        <title>Discovery of megapolipeptins by genome mining of a Burkholderiales bacteria collection.</title>
        <authorList>
            <person name="Paulo B.S."/>
            <person name="Recchia M.J.J."/>
            <person name="Lee S."/>
            <person name="Fergusson C.H."/>
            <person name="Romanowski S.B."/>
            <person name="Hernandez A."/>
            <person name="Krull N."/>
            <person name="Liu D.Y."/>
            <person name="Cavanagh H."/>
            <person name="Bos A."/>
            <person name="Gray C.A."/>
            <person name="Murphy B.T."/>
            <person name="Linington R.G."/>
            <person name="Eustaquio A.S."/>
        </authorList>
    </citation>
    <scope>NUCLEOTIDE SEQUENCE [LARGE SCALE GENOMIC DNA]</scope>
    <source>
        <strain evidence="2 3">RL21-008-BIB-A</strain>
    </source>
</reference>
<dbReference type="InterPro" id="IPR002586">
    <property type="entry name" value="CobQ/CobB/MinD/ParA_Nub-bd_dom"/>
</dbReference>
<dbReference type="Pfam" id="PF01656">
    <property type="entry name" value="CbiA"/>
    <property type="match status" value="1"/>
</dbReference>
<evidence type="ECO:0000259" key="1">
    <source>
        <dbReference type="Pfam" id="PF01656"/>
    </source>
</evidence>
<name>A0ABW9ACB6_9BURK</name>
<evidence type="ECO:0000313" key="2">
    <source>
        <dbReference type="EMBL" id="MFL9926553.1"/>
    </source>
</evidence>
<protein>
    <submittedName>
        <fullName evidence="2">ParA family protein</fullName>
    </submittedName>
</protein>